<gene>
    <name evidence="2" type="ORF">DJ017_04160</name>
</gene>
<evidence type="ECO:0000256" key="1">
    <source>
        <dbReference type="SAM" id="SignalP"/>
    </source>
</evidence>
<protein>
    <recommendedName>
        <fullName evidence="4">Serine protease</fullName>
    </recommendedName>
</protein>
<keyword evidence="3" id="KW-1185">Reference proteome</keyword>
<keyword evidence="1" id="KW-0732">Signal</keyword>
<dbReference type="Pfam" id="PF13365">
    <property type="entry name" value="Trypsin_2"/>
    <property type="match status" value="1"/>
</dbReference>
<evidence type="ECO:0000313" key="2">
    <source>
        <dbReference type="EMBL" id="RAK53776.1"/>
    </source>
</evidence>
<name>A0A328AI89_9CAUL</name>
<proteinExistence type="predicted"/>
<feature type="signal peptide" evidence="1">
    <location>
        <begin position="1"/>
        <end position="22"/>
    </location>
</feature>
<dbReference type="EMBL" id="QFYQ01000001">
    <property type="protein sequence ID" value="RAK53776.1"/>
    <property type="molecule type" value="Genomic_DNA"/>
</dbReference>
<dbReference type="InterPro" id="IPR009003">
    <property type="entry name" value="Peptidase_S1_PA"/>
</dbReference>
<reference evidence="3" key="1">
    <citation type="submission" date="2018-05" db="EMBL/GenBank/DDBJ databases">
        <authorList>
            <person name="Li X."/>
        </authorList>
    </citation>
    <scope>NUCLEOTIDE SEQUENCE [LARGE SCALE GENOMIC DNA]</scope>
    <source>
        <strain evidence="3">LX32</strain>
    </source>
</reference>
<sequence length="490" mass="51315">MLMSRIRALIFVVALVASGAAAQPVGPGARAGPLGAQGVDSSADNLTVLRSLGAAELREHPSAGEAAGVLLKQDPTGRIVTVRVPTTTSNEVVIDPQLMKDLPTFTKPELITRFREGEQSSALADFLTKLGATSQTIDPRSTDVTLANLKPQWRDRAKVVGWTGPVCAYTPDCLKARTDFANRAEHELFDSDGGLTRIRTDPERQDFIALSKAFDAACLQKVTPGGAPPLQDLAVISGAYGPYCMAVHVGGDRFLTARHCFFDPATGQPWPEAAKATVSLVDRSVSDAPVAPAAVQPLPAPANLRSSRSDILVIEAHGLPQAVRLRAAPAVVAPTQLSGVMVSEALLVGYFVLADAERAIPGPGGHSDPPAWTEALRSTRKVGAGYCRLWDYTAVRADGSACIQHSCQTEKGFSGSPVFVRRDDGVWAVAGVHVNNAENPGSQECGDFVGRAGTGVLMERGGIAAAVPASLAASLASPVRLARNGSGRGR</sequence>
<organism evidence="2 3">
    <name type="scientific">Phenylobacterium soli</name>
    <dbReference type="NCBI Taxonomy" id="2170551"/>
    <lineage>
        <taxon>Bacteria</taxon>
        <taxon>Pseudomonadati</taxon>
        <taxon>Pseudomonadota</taxon>
        <taxon>Alphaproteobacteria</taxon>
        <taxon>Caulobacterales</taxon>
        <taxon>Caulobacteraceae</taxon>
        <taxon>Phenylobacterium</taxon>
    </lineage>
</organism>
<evidence type="ECO:0000313" key="3">
    <source>
        <dbReference type="Proteomes" id="UP000249254"/>
    </source>
</evidence>
<dbReference type="Proteomes" id="UP000249254">
    <property type="component" value="Unassembled WGS sequence"/>
</dbReference>
<evidence type="ECO:0008006" key="4">
    <source>
        <dbReference type="Google" id="ProtNLM"/>
    </source>
</evidence>
<dbReference type="AlphaFoldDB" id="A0A328AI89"/>
<feature type="chain" id="PRO_5016309494" description="Serine protease" evidence="1">
    <location>
        <begin position="23"/>
        <end position="490"/>
    </location>
</feature>
<accession>A0A328AI89</accession>
<dbReference type="OrthoDB" id="267336at2"/>
<dbReference type="SUPFAM" id="SSF50494">
    <property type="entry name" value="Trypsin-like serine proteases"/>
    <property type="match status" value="1"/>
</dbReference>
<comment type="caution">
    <text evidence="2">The sequence shown here is derived from an EMBL/GenBank/DDBJ whole genome shotgun (WGS) entry which is preliminary data.</text>
</comment>